<feature type="signal peptide" evidence="2">
    <location>
        <begin position="1"/>
        <end position="16"/>
    </location>
</feature>
<keyword evidence="4" id="KW-1185">Reference proteome</keyword>
<evidence type="ECO:0000313" key="4">
    <source>
        <dbReference type="Proteomes" id="UP000494165"/>
    </source>
</evidence>
<organism evidence="3 4">
    <name type="scientific">Cloeon dipterum</name>
    <dbReference type="NCBI Taxonomy" id="197152"/>
    <lineage>
        <taxon>Eukaryota</taxon>
        <taxon>Metazoa</taxon>
        <taxon>Ecdysozoa</taxon>
        <taxon>Arthropoda</taxon>
        <taxon>Hexapoda</taxon>
        <taxon>Insecta</taxon>
        <taxon>Pterygota</taxon>
        <taxon>Palaeoptera</taxon>
        <taxon>Ephemeroptera</taxon>
        <taxon>Pisciforma</taxon>
        <taxon>Baetidae</taxon>
        <taxon>Cloeon</taxon>
    </lineage>
</organism>
<evidence type="ECO:0000313" key="3">
    <source>
        <dbReference type="EMBL" id="CAB3384645.1"/>
    </source>
</evidence>
<dbReference type="Gene3D" id="2.20.20.160">
    <property type="match status" value="1"/>
</dbReference>
<evidence type="ECO:0000256" key="2">
    <source>
        <dbReference type="SAM" id="SignalP"/>
    </source>
</evidence>
<evidence type="ECO:0000256" key="1">
    <source>
        <dbReference type="SAM" id="MobiDB-lite"/>
    </source>
</evidence>
<dbReference type="OrthoDB" id="6413868at2759"/>
<keyword evidence="2" id="KW-0732">Signal</keyword>
<dbReference type="Proteomes" id="UP000494165">
    <property type="component" value="Unassembled WGS sequence"/>
</dbReference>
<feature type="region of interest" description="Disordered" evidence="1">
    <location>
        <begin position="63"/>
        <end position="87"/>
    </location>
</feature>
<comment type="caution">
    <text evidence="3">The sequence shown here is derived from an EMBL/GenBank/DDBJ whole genome shotgun (WGS) entry which is preliminary data.</text>
</comment>
<gene>
    <name evidence="3" type="ORF">CLODIP_2_CD00581</name>
</gene>
<protein>
    <submittedName>
        <fullName evidence="3">Uncharacterized protein</fullName>
    </submittedName>
</protein>
<name>A0A8S1DUV1_9INSE</name>
<accession>A0A8S1DUV1</accession>
<feature type="chain" id="PRO_5035805759" evidence="2">
    <location>
        <begin position="17"/>
        <end position="280"/>
    </location>
</feature>
<proteinExistence type="predicted"/>
<reference evidence="3 4" key="1">
    <citation type="submission" date="2020-04" db="EMBL/GenBank/DDBJ databases">
        <authorList>
            <person name="Alioto T."/>
            <person name="Alioto T."/>
            <person name="Gomez Garrido J."/>
        </authorList>
    </citation>
    <scope>NUCLEOTIDE SEQUENCE [LARGE SCALE GENOMIC DNA]</scope>
</reference>
<dbReference type="AlphaFoldDB" id="A0A8S1DUV1"/>
<sequence length="280" mass="31486">MQVLVLLVVFCLMARAEEDSPWRTVSSSGRRYLHPPAVPHGASTNPAGVPLADNKMMVSSSPVATNYYPSRKDPDETISTKGEPGDPVALAQPTRYHYYPHNQHVYLLPECAIQQVCNAVYVRLNYTQPLCACPAGHRDPCSASLRSDDLHTTELMTDQRLGKPLTLVKTCEPVAEMRECRAPRDWSLLALQNVRTGKSHYLVICRCPGENALEGPMSHDQPTYASVPGIRVFGMMCVRQTVTKFRAARPLRVRRQLLGPKPLFPWHRVRQMTDRLGWSR</sequence>
<dbReference type="EMBL" id="CADEPI010000363">
    <property type="protein sequence ID" value="CAB3384645.1"/>
    <property type="molecule type" value="Genomic_DNA"/>
</dbReference>